<keyword evidence="3 5" id="KW-0963">Cytoplasm</keyword>
<feature type="domain" description="Ribosome recycling factor" evidence="6">
    <location>
        <begin position="21"/>
        <end position="184"/>
    </location>
</feature>
<evidence type="ECO:0000256" key="4">
    <source>
        <dbReference type="ARBA" id="ARBA00022917"/>
    </source>
</evidence>
<evidence type="ECO:0000256" key="3">
    <source>
        <dbReference type="ARBA" id="ARBA00022490"/>
    </source>
</evidence>
<dbReference type="GO" id="GO:0005737">
    <property type="term" value="C:cytoplasm"/>
    <property type="evidence" value="ECO:0007669"/>
    <property type="project" value="UniProtKB-SubCell"/>
</dbReference>
<dbReference type="CDD" id="cd00520">
    <property type="entry name" value="RRF"/>
    <property type="match status" value="1"/>
</dbReference>
<evidence type="ECO:0000259" key="6">
    <source>
        <dbReference type="Pfam" id="PF01765"/>
    </source>
</evidence>
<dbReference type="InterPro" id="IPR036191">
    <property type="entry name" value="RRF_sf"/>
</dbReference>
<dbReference type="PANTHER" id="PTHR20982">
    <property type="entry name" value="RIBOSOME RECYCLING FACTOR"/>
    <property type="match status" value="1"/>
</dbReference>
<dbReference type="Pfam" id="PF01765">
    <property type="entry name" value="RRF"/>
    <property type="match status" value="1"/>
</dbReference>
<reference evidence="7 8" key="1">
    <citation type="submission" date="2014-07" db="EMBL/GenBank/DDBJ databases">
        <authorList>
            <person name="McCorrison J."/>
            <person name="Sanka R."/>
            <person name="Torralba M."/>
            <person name="Gillis M."/>
            <person name="Haft D.H."/>
            <person name="Methe B."/>
            <person name="Sutton G."/>
            <person name="Nelson K.E."/>
        </authorList>
    </citation>
    <scope>NUCLEOTIDE SEQUENCE [LARGE SCALE GENOMIC DNA]</scope>
    <source>
        <strain evidence="7 8">S7-1-13</strain>
    </source>
</reference>
<evidence type="ECO:0000256" key="2">
    <source>
        <dbReference type="ARBA" id="ARBA00005912"/>
    </source>
</evidence>
<accession>A0A095X1E3</accession>
<dbReference type="InterPro" id="IPR002661">
    <property type="entry name" value="Ribosome_recyc_fac"/>
</dbReference>
<dbReference type="FunFam" id="1.10.132.20:FF:000001">
    <property type="entry name" value="Ribosome-recycling factor"/>
    <property type="match status" value="1"/>
</dbReference>
<dbReference type="Proteomes" id="UP000029579">
    <property type="component" value="Unassembled WGS sequence"/>
</dbReference>
<dbReference type="EMBL" id="JRMW01000038">
    <property type="protein sequence ID" value="KGF03556.1"/>
    <property type="molecule type" value="Genomic_DNA"/>
</dbReference>
<sequence>MLYEQIKKETEVGMQKTVDSFEKRIATIKAGRATEAILDGITFSYYGTETPINQAATVSIPEARLLVIKPWDKNNIGPIEKAILKSNIGITPGNDGEIIRLPFPALTEDRRKEYTKEVNTYAEDAKIVVRNVRRDSMDEVKKSEKSGDITEDDRYKLEDEIQKVTDKFIKTIEEMTEKKNKELMNV</sequence>
<dbReference type="OrthoDB" id="9804006at2"/>
<keyword evidence="4 5" id="KW-0648">Protein biosynthesis</keyword>
<dbReference type="GO" id="GO:0006415">
    <property type="term" value="P:translational termination"/>
    <property type="evidence" value="ECO:0007669"/>
    <property type="project" value="UniProtKB-UniRule"/>
</dbReference>
<dbReference type="RefSeq" id="WP_004829999.1">
    <property type="nucleotide sequence ID" value="NZ_JRMW01000038.1"/>
</dbReference>
<comment type="function">
    <text evidence="5">Responsible for the release of ribosomes from messenger RNA at the termination of protein biosynthesis. May increase the efficiency of translation by recycling ribosomes from one round of translation to another.</text>
</comment>
<name>A0A095X1E3_9FIRM</name>
<organism evidence="7 8">
    <name type="scientific">Anaerococcus lactolyticus S7-1-13</name>
    <dbReference type="NCBI Taxonomy" id="1284686"/>
    <lineage>
        <taxon>Bacteria</taxon>
        <taxon>Bacillati</taxon>
        <taxon>Bacillota</taxon>
        <taxon>Tissierellia</taxon>
        <taxon>Tissierellales</taxon>
        <taxon>Peptoniphilaceae</taxon>
        <taxon>Anaerococcus</taxon>
    </lineage>
</organism>
<evidence type="ECO:0000256" key="5">
    <source>
        <dbReference type="HAMAP-Rule" id="MF_00040"/>
    </source>
</evidence>
<dbReference type="NCBIfam" id="TIGR00496">
    <property type="entry name" value="frr"/>
    <property type="match status" value="1"/>
</dbReference>
<dbReference type="PANTHER" id="PTHR20982:SF3">
    <property type="entry name" value="MITOCHONDRIAL RIBOSOME RECYCLING FACTOR PSEUDO 1"/>
    <property type="match status" value="1"/>
</dbReference>
<protein>
    <recommendedName>
        <fullName evidence="5">Ribosome-recycling factor</fullName>
        <shortName evidence="5">RRF</shortName>
    </recommendedName>
    <alternativeName>
        <fullName evidence="5">Ribosome-releasing factor</fullName>
    </alternativeName>
</protein>
<comment type="similarity">
    <text evidence="2 5">Belongs to the RRF family.</text>
</comment>
<dbReference type="GO" id="GO:0043023">
    <property type="term" value="F:ribosomal large subunit binding"/>
    <property type="evidence" value="ECO:0007669"/>
    <property type="project" value="TreeGrafter"/>
</dbReference>
<comment type="subcellular location">
    <subcellularLocation>
        <location evidence="1 5">Cytoplasm</location>
    </subcellularLocation>
</comment>
<dbReference type="InterPro" id="IPR023584">
    <property type="entry name" value="Ribosome_recyc_fac_dom"/>
</dbReference>
<dbReference type="Gene3D" id="1.10.132.20">
    <property type="entry name" value="Ribosome-recycling factor"/>
    <property type="match status" value="1"/>
</dbReference>
<comment type="caution">
    <text evidence="7">The sequence shown here is derived from an EMBL/GenBank/DDBJ whole genome shotgun (WGS) entry which is preliminary data.</text>
</comment>
<dbReference type="Gene3D" id="3.30.1360.40">
    <property type="match status" value="1"/>
</dbReference>
<dbReference type="AlphaFoldDB" id="A0A095X1E3"/>
<proteinExistence type="inferred from homology"/>
<dbReference type="SUPFAM" id="SSF55194">
    <property type="entry name" value="Ribosome recycling factor, RRF"/>
    <property type="match status" value="1"/>
</dbReference>
<dbReference type="HAMAP" id="MF_00040">
    <property type="entry name" value="RRF"/>
    <property type="match status" value="1"/>
</dbReference>
<dbReference type="FunFam" id="3.30.1360.40:FF:000001">
    <property type="entry name" value="Ribosome-recycling factor"/>
    <property type="match status" value="1"/>
</dbReference>
<evidence type="ECO:0000313" key="7">
    <source>
        <dbReference type="EMBL" id="KGF03556.1"/>
    </source>
</evidence>
<dbReference type="eggNOG" id="COG0233">
    <property type="taxonomic scope" value="Bacteria"/>
</dbReference>
<evidence type="ECO:0000256" key="1">
    <source>
        <dbReference type="ARBA" id="ARBA00004496"/>
    </source>
</evidence>
<evidence type="ECO:0000313" key="8">
    <source>
        <dbReference type="Proteomes" id="UP000029579"/>
    </source>
</evidence>
<gene>
    <name evidence="5" type="primary">frr</name>
    <name evidence="7" type="ORF">HMPREF1630_07060</name>
</gene>